<dbReference type="AlphaFoldDB" id="A0A8D8TYV4"/>
<feature type="coiled-coil region" evidence="1">
    <location>
        <begin position="33"/>
        <end position="133"/>
    </location>
</feature>
<dbReference type="EMBL" id="HBUF01323080">
    <property type="protein sequence ID" value="CAG6695369.1"/>
    <property type="molecule type" value="Transcribed_RNA"/>
</dbReference>
<evidence type="ECO:0000256" key="1">
    <source>
        <dbReference type="SAM" id="Coils"/>
    </source>
</evidence>
<dbReference type="SUPFAM" id="SSF57850">
    <property type="entry name" value="RING/U-box"/>
    <property type="match status" value="1"/>
</dbReference>
<evidence type="ECO:0008006" key="4">
    <source>
        <dbReference type="Google" id="ProtNLM"/>
    </source>
</evidence>
<keyword evidence="1" id="KW-0175">Coiled coil</keyword>
<reference evidence="3" key="1">
    <citation type="submission" date="2021-05" db="EMBL/GenBank/DDBJ databases">
        <authorList>
            <person name="Alioto T."/>
            <person name="Alioto T."/>
            <person name="Gomez Garrido J."/>
        </authorList>
    </citation>
    <scope>NUCLEOTIDE SEQUENCE</scope>
</reference>
<dbReference type="InterPro" id="IPR013083">
    <property type="entry name" value="Znf_RING/FYVE/PHD"/>
</dbReference>
<proteinExistence type="predicted"/>
<accession>A0A8D8TYV4</accession>
<feature type="region of interest" description="Disordered" evidence="2">
    <location>
        <begin position="191"/>
        <end position="227"/>
    </location>
</feature>
<evidence type="ECO:0000313" key="3">
    <source>
        <dbReference type="EMBL" id="CAG6695369.1"/>
    </source>
</evidence>
<name>A0A8D8TYV4_9HEMI</name>
<evidence type="ECO:0000256" key="2">
    <source>
        <dbReference type="SAM" id="MobiDB-lite"/>
    </source>
</evidence>
<organism evidence="3">
    <name type="scientific">Cacopsylla melanoneura</name>
    <dbReference type="NCBI Taxonomy" id="428564"/>
    <lineage>
        <taxon>Eukaryota</taxon>
        <taxon>Metazoa</taxon>
        <taxon>Ecdysozoa</taxon>
        <taxon>Arthropoda</taxon>
        <taxon>Hexapoda</taxon>
        <taxon>Insecta</taxon>
        <taxon>Pterygota</taxon>
        <taxon>Neoptera</taxon>
        <taxon>Paraneoptera</taxon>
        <taxon>Hemiptera</taxon>
        <taxon>Sternorrhyncha</taxon>
        <taxon>Psylloidea</taxon>
        <taxon>Psyllidae</taxon>
        <taxon>Psyllinae</taxon>
        <taxon>Cacopsylla</taxon>
    </lineage>
</organism>
<sequence length="315" mass="37238">MWQYLVGAFLGAFGTLIFGALKNRNRMIQYGKQKRMEEEKRRLEEERERERIQEQNRIENQRLLAEQRLRKQQRLLAQQRKEESDREKLEELKIQREKEELERQERKRLELTIQREKEELERQERQRLELKAKEICREIKRSNSPVCPNKKTCDKKDCKATCEILCSNCNVHLCSECHEKSVNNCINSKKSTIPENSTTPENSSTPENSTTPDTSIASNSSTDDAISNSDCSSCYLKNSMKNSMQKIEHTDTICMQADHDYDCFIKTCKHIYHKECLMDYQKVNSKCIICYKKFTEEDISSDFFDPNKAVIEYNI</sequence>
<dbReference type="Gene3D" id="3.30.40.10">
    <property type="entry name" value="Zinc/RING finger domain, C3HC4 (zinc finger)"/>
    <property type="match status" value="1"/>
</dbReference>
<protein>
    <recommendedName>
        <fullName evidence="4">RING-type domain-containing protein</fullName>
    </recommendedName>
</protein>